<evidence type="ECO:0000313" key="3">
    <source>
        <dbReference type="Proteomes" id="UP000005237"/>
    </source>
</evidence>
<sequence length="200" mass="22864">MWNSVVRVKFGERLENANNRSRRDKPRVPKEEIDEAVLHYVPGNPVDTGNHVQQSQQLNHVDFSVQPKIILPPSPPAPTPAPPPQSNRNPHRRNSSPDDVPRHLSARKLLPAQPPRIPHPRMYITDEEDGGEEADVDELPTPPSPIYATRLTSDSWENQQLRRGTSPERRKRRRRRLPLTPDLPMHGELPQLFIIPHADV</sequence>
<feature type="region of interest" description="Disordered" evidence="1">
    <location>
        <begin position="67"/>
        <end position="187"/>
    </location>
</feature>
<organism evidence="2 3">
    <name type="scientific">Caenorhabditis japonica</name>
    <dbReference type="NCBI Taxonomy" id="281687"/>
    <lineage>
        <taxon>Eukaryota</taxon>
        <taxon>Metazoa</taxon>
        <taxon>Ecdysozoa</taxon>
        <taxon>Nematoda</taxon>
        <taxon>Chromadorea</taxon>
        <taxon>Rhabditida</taxon>
        <taxon>Rhabditina</taxon>
        <taxon>Rhabditomorpha</taxon>
        <taxon>Rhabditoidea</taxon>
        <taxon>Rhabditidae</taxon>
        <taxon>Peloderinae</taxon>
        <taxon>Caenorhabditis</taxon>
    </lineage>
</organism>
<feature type="compositionally biased region" description="Pro residues" evidence="1">
    <location>
        <begin position="70"/>
        <end position="85"/>
    </location>
</feature>
<dbReference type="AlphaFoldDB" id="A0A8R1ILC4"/>
<name>A0A8R1ILC4_CAEJA</name>
<dbReference type="Proteomes" id="UP000005237">
    <property type="component" value="Unassembled WGS sequence"/>
</dbReference>
<reference evidence="2" key="2">
    <citation type="submission" date="2022-06" db="UniProtKB">
        <authorList>
            <consortium name="EnsemblMetazoa"/>
        </authorList>
    </citation>
    <scope>IDENTIFICATION</scope>
    <source>
        <strain evidence="2">DF5081</strain>
    </source>
</reference>
<evidence type="ECO:0000313" key="2">
    <source>
        <dbReference type="EnsemblMetazoa" id="CJA33835.1"/>
    </source>
</evidence>
<reference evidence="3" key="1">
    <citation type="submission" date="2010-08" db="EMBL/GenBank/DDBJ databases">
        <authorList>
            <consortium name="Caenorhabditis japonica Sequencing Consortium"/>
            <person name="Wilson R.K."/>
        </authorList>
    </citation>
    <scope>NUCLEOTIDE SEQUENCE [LARGE SCALE GENOMIC DNA]</scope>
    <source>
        <strain evidence="3">DF5081</strain>
    </source>
</reference>
<protein>
    <submittedName>
        <fullName evidence="2">Uncharacterized protein</fullName>
    </submittedName>
</protein>
<accession>A0A8R1ILC4</accession>
<dbReference type="EnsemblMetazoa" id="CJA33835.1">
    <property type="protein sequence ID" value="CJA33835.1"/>
    <property type="gene ID" value="WBGene00209682"/>
</dbReference>
<feature type="region of interest" description="Disordered" evidence="1">
    <location>
        <begin position="12"/>
        <end position="33"/>
    </location>
</feature>
<evidence type="ECO:0000256" key="1">
    <source>
        <dbReference type="SAM" id="MobiDB-lite"/>
    </source>
</evidence>
<feature type="compositionally biased region" description="Acidic residues" evidence="1">
    <location>
        <begin position="125"/>
        <end position="138"/>
    </location>
</feature>
<proteinExistence type="predicted"/>
<feature type="compositionally biased region" description="Polar residues" evidence="1">
    <location>
        <begin position="150"/>
        <end position="161"/>
    </location>
</feature>
<keyword evidence="3" id="KW-1185">Reference proteome</keyword>